<dbReference type="EMBL" id="CU928158">
    <property type="protein sequence ID" value="CAQ90926.1"/>
    <property type="molecule type" value="Genomic_DNA"/>
</dbReference>
<dbReference type="AlphaFoldDB" id="B7LST7"/>
<organism evidence="2 3">
    <name type="scientific">Escherichia fergusonii (strain ATCC 35469 / DSM 13698 / CCUG 18766 / IAM 14443 / JCM 21226 / LMG 7866 / NBRC 102419 / NCTC 12128 / CDC 0568-73)</name>
    <dbReference type="NCBI Taxonomy" id="585054"/>
    <lineage>
        <taxon>Bacteria</taxon>
        <taxon>Pseudomonadati</taxon>
        <taxon>Pseudomonadota</taxon>
        <taxon>Gammaproteobacteria</taxon>
        <taxon>Enterobacterales</taxon>
        <taxon>Enterobacteriaceae</taxon>
        <taxon>Escherichia</taxon>
    </lineage>
</organism>
<dbReference type="HOGENOM" id="CLU_148014_0_0_6"/>
<dbReference type="KEGG" id="efe:EFER_3449"/>
<feature type="chain" id="PRO_5002857522" evidence="1">
    <location>
        <begin position="20"/>
        <end position="130"/>
    </location>
</feature>
<evidence type="ECO:0000313" key="2">
    <source>
        <dbReference type="EMBL" id="CAQ90926.1"/>
    </source>
</evidence>
<keyword evidence="3" id="KW-1185">Reference proteome</keyword>
<keyword evidence="1" id="KW-0732">Signal</keyword>
<feature type="signal peptide" evidence="1">
    <location>
        <begin position="1"/>
        <end position="19"/>
    </location>
</feature>
<evidence type="ECO:0000256" key="1">
    <source>
        <dbReference type="SAM" id="SignalP"/>
    </source>
</evidence>
<accession>B7LST7</accession>
<evidence type="ECO:0000313" key="3">
    <source>
        <dbReference type="Proteomes" id="UP000000745"/>
    </source>
</evidence>
<protein>
    <submittedName>
        <fullName evidence="2">Lipoprotein</fullName>
    </submittedName>
</protein>
<gene>
    <name evidence="2" type="ordered locus">EFER_3449</name>
</gene>
<keyword evidence="2" id="KW-0449">Lipoprotein</keyword>
<name>B7LST7_ESCF3</name>
<reference evidence="3" key="1">
    <citation type="journal article" date="2009" name="PLoS Genet.">
        <title>Organised genome dynamics in the Escherichia coli species results in highly diverse adaptive paths.</title>
        <authorList>
            <person name="Touchon M."/>
            <person name="Hoede C."/>
            <person name="Tenaillon O."/>
            <person name="Barbe V."/>
            <person name="Baeriswyl S."/>
            <person name="Bidet P."/>
            <person name="Bingen E."/>
            <person name="Bonacorsi S."/>
            <person name="Bouchier C."/>
            <person name="Bouvet O."/>
            <person name="Calteau A."/>
            <person name="Chiapello H."/>
            <person name="Clermont O."/>
            <person name="Cruveiller S."/>
            <person name="Danchin A."/>
            <person name="Diard M."/>
            <person name="Dossat C."/>
            <person name="Karoui M.E."/>
            <person name="Frapy E."/>
            <person name="Garry L."/>
            <person name="Ghigo J.M."/>
            <person name="Gilles A.M."/>
            <person name="Johnson J."/>
            <person name="Le Bouguenec C."/>
            <person name="Lescat M."/>
            <person name="Mangenot S."/>
            <person name="Martinez-Jehanne V."/>
            <person name="Matic I."/>
            <person name="Nassif X."/>
            <person name="Oztas S."/>
            <person name="Petit M.A."/>
            <person name="Pichon C."/>
            <person name="Rouy Z."/>
            <person name="Ruf C.S."/>
            <person name="Schneider D."/>
            <person name="Tourret J."/>
            <person name="Vacherie B."/>
            <person name="Vallenet D."/>
            <person name="Medigue C."/>
            <person name="Rocha E.P.C."/>
            <person name="Denamur E."/>
        </authorList>
    </citation>
    <scope>NUCLEOTIDE SEQUENCE [LARGE SCALE GENOMIC DNA]</scope>
    <source>
        <strain evidence="3">ATCC 35469 / DSM 13698 / BCRC 15582 / CCUG 18766 / IAM 14443 / JCM 21226 / LMG 7866 / NBRC 102419 / NCTC 12128 / CDC 0568-73</strain>
    </source>
</reference>
<dbReference type="PROSITE" id="PS51257">
    <property type="entry name" value="PROKAR_LIPOPROTEIN"/>
    <property type="match status" value="1"/>
</dbReference>
<sequence length="130" mass="14322">MMKHYMKWFAAIAVVGALAGCARTAPIDQVHSTVSAGHTQDQVKKAILKAGVERQWIMSEAGPGVIKARQQSRAHTAEIRINYTASSYDINYENSQNLQASGGQIHKNYNRWVRNLDKEIQLNLSAGAGL</sequence>
<proteinExistence type="predicted"/>
<dbReference type="Proteomes" id="UP000000745">
    <property type="component" value="Chromosome"/>
</dbReference>